<dbReference type="EMBL" id="SHLD01000001">
    <property type="protein sequence ID" value="RZU72843.1"/>
    <property type="molecule type" value="Genomic_DNA"/>
</dbReference>
<organism evidence="1 2">
    <name type="scientific">Micromonospora kangleipakensis</name>
    <dbReference type="NCBI Taxonomy" id="1077942"/>
    <lineage>
        <taxon>Bacteria</taxon>
        <taxon>Bacillati</taxon>
        <taxon>Actinomycetota</taxon>
        <taxon>Actinomycetes</taxon>
        <taxon>Micromonosporales</taxon>
        <taxon>Micromonosporaceae</taxon>
        <taxon>Micromonospora</taxon>
    </lineage>
</organism>
<reference evidence="1 2" key="1">
    <citation type="submission" date="2019-02" db="EMBL/GenBank/DDBJ databases">
        <title>Sequencing the genomes of 1000 actinobacteria strains.</title>
        <authorList>
            <person name="Klenk H.-P."/>
        </authorList>
    </citation>
    <scope>NUCLEOTIDE SEQUENCE [LARGE SCALE GENOMIC DNA]</scope>
    <source>
        <strain evidence="1 2">DSM 45612</strain>
    </source>
</reference>
<dbReference type="AlphaFoldDB" id="A0A4Q8B7F3"/>
<accession>A0A4Q8B7F3</accession>
<gene>
    <name evidence="1" type="ORF">EV384_1228</name>
</gene>
<comment type="caution">
    <text evidence="1">The sequence shown here is derived from an EMBL/GenBank/DDBJ whole genome shotgun (WGS) entry which is preliminary data.</text>
</comment>
<keyword evidence="2" id="KW-1185">Reference proteome</keyword>
<evidence type="ECO:0000313" key="1">
    <source>
        <dbReference type="EMBL" id="RZU72843.1"/>
    </source>
</evidence>
<dbReference type="Proteomes" id="UP000294114">
    <property type="component" value="Unassembled WGS sequence"/>
</dbReference>
<proteinExistence type="predicted"/>
<sequence length="39" mass="4299">MRGVRLPVDLDQRVHAAADNAGVKASILIREWIELGLTN</sequence>
<evidence type="ECO:0008006" key="3">
    <source>
        <dbReference type="Google" id="ProtNLM"/>
    </source>
</evidence>
<protein>
    <recommendedName>
        <fullName evidence="3">CopG antitoxin of type II toxin-antitoxin system</fullName>
    </recommendedName>
</protein>
<name>A0A4Q8B7F3_9ACTN</name>
<evidence type="ECO:0000313" key="2">
    <source>
        <dbReference type="Proteomes" id="UP000294114"/>
    </source>
</evidence>